<feature type="compositionally biased region" description="Low complexity" evidence="1">
    <location>
        <begin position="541"/>
        <end position="552"/>
    </location>
</feature>
<accession>A0A9P6R4N1</accession>
<feature type="region of interest" description="Disordered" evidence="1">
    <location>
        <begin position="793"/>
        <end position="849"/>
    </location>
</feature>
<feature type="region of interest" description="Disordered" evidence="1">
    <location>
        <begin position="477"/>
        <end position="559"/>
    </location>
</feature>
<feature type="region of interest" description="Disordered" evidence="1">
    <location>
        <begin position="1"/>
        <end position="51"/>
    </location>
</feature>
<dbReference type="AlphaFoldDB" id="A0A9P6R4N1"/>
<name>A0A9P6R4N1_9FUNG</name>
<proteinExistence type="predicted"/>
<comment type="caution">
    <text evidence="2">The sequence shown here is derived from an EMBL/GenBank/DDBJ whole genome shotgun (WGS) entry which is preliminary data.</text>
</comment>
<sequence length="974" mass="106590">MTSSAPPPSPLPYTAALPLPLSQQQPQLQQQQQQQQQQDKEQATPSTASLSSLPPECLEHILAYHRSDLTLLHALLLVNRTFFQLTVPLLYQSPFLLIKASDHDRLPYEKFKRQVKLLWLLLSSVHHLPWVREELPPFSEEFPVLWNPALEERQVLAILGGGSSSSGDANRGSGKSIVSQESGSIGSDATKRLDGKKNRVSVRFLTVDYLNYYTHHNHSSFSDALPTLFPSLICYHMDQWSSSKDMIRIRATIERALLMHRPEGIVSLAVPITRVKAVQEAVAAAVAEKASSGVATMGVGTGTGLRRLRRVEFYDIRQEFSVEHVLAFLDSLRRTPSSPSSSGTGAGTMLLTEIKIGGPSDYGQIGKRSLYTILQHLSSSLKVIDLTDWRGAVMDLDQIPTEAVEVLHLRLDRMVADSDSSGPKVVEGFLKKARKLKDLQICIGPGQGGLFRWAVERRRRRESAALLQQSRGSQQSAIVCRIDKEERRSLSSGEADTDDSTGDDNDDDDDEDEDEDDEEDEEAYLVRRGGSPTGMSWVDQSNNNNNSSSSSSGEGGLQKLSLAGETPSVLWGLLGATTAFYDRLEVLTASSWKQPHCATPTDTPITAAGQGYNQLSLDAHGHEHQDHEHGHGAAHHTPGPAAPQLYWSAMMTRLVHLDLKGEIASVSLDMRSLAQAPVLQRLKLDTYKSEIEPALMRVSELLDSVSGTVCELELVGPWFVTDWDLERMSRVLVRLRRLRLSHCKTRLEEGEIVGEKGGEEEEEEKKKERVVRDVSAPRIPDYLLAAMPMQQDIVGPSASSSPAAPVSSRTRSHTSGKKQQQHASTSSSRTRPLTAAPSSSSSPTSAAPSSRYLSARGLVHAVEQMTDLHYLHIGILVSSKPPPFFANGSSSSSSSSSGAGMSPWDTLAAATAYGPDTSAGAGKGKVDDEDEEEDGEENMLCLNEKSLLKAFGAQKGSESRAFPLEVEVQECRTF</sequence>
<evidence type="ECO:0000313" key="3">
    <source>
        <dbReference type="Proteomes" id="UP000823405"/>
    </source>
</evidence>
<feature type="compositionally biased region" description="Low complexity" evidence="1">
    <location>
        <begin position="834"/>
        <end position="849"/>
    </location>
</feature>
<dbReference type="EMBL" id="JAAAIN010000617">
    <property type="protein sequence ID" value="KAG0312422.1"/>
    <property type="molecule type" value="Genomic_DNA"/>
</dbReference>
<feature type="compositionally biased region" description="Low complexity" evidence="1">
    <location>
        <begin position="12"/>
        <end position="51"/>
    </location>
</feature>
<dbReference type="Proteomes" id="UP000823405">
    <property type="component" value="Unassembled WGS sequence"/>
</dbReference>
<feature type="compositionally biased region" description="Acidic residues" evidence="1">
    <location>
        <begin position="927"/>
        <end position="937"/>
    </location>
</feature>
<protein>
    <submittedName>
        <fullName evidence="2">Uncharacterized protein</fullName>
    </submittedName>
</protein>
<keyword evidence="3" id="KW-1185">Reference proteome</keyword>
<feature type="region of interest" description="Disordered" evidence="1">
    <location>
        <begin position="912"/>
        <end position="938"/>
    </location>
</feature>
<feature type="compositionally biased region" description="Pro residues" evidence="1">
    <location>
        <begin position="1"/>
        <end position="11"/>
    </location>
</feature>
<feature type="compositionally biased region" description="Polar residues" evidence="1">
    <location>
        <begin position="821"/>
        <end position="831"/>
    </location>
</feature>
<evidence type="ECO:0000256" key="1">
    <source>
        <dbReference type="SAM" id="MobiDB-lite"/>
    </source>
</evidence>
<organism evidence="2 3">
    <name type="scientific">Linnemannia gamsii</name>
    <dbReference type="NCBI Taxonomy" id="64522"/>
    <lineage>
        <taxon>Eukaryota</taxon>
        <taxon>Fungi</taxon>
        <taxon>Fungi incertae sedis</taxon>
        <taxon>Mucoromycota</taxon>
        <taxon>Mortierellomycotina</taxon>
        <taxon>Mortierellomycetes</taxon>
        <taxon>Mortierellales</taxon>
        <taxon>Mortierellaceae</taxon>
        <taxon>Linnemannia</taxon>
    </lineage>
</organism>
<reference evidence="2" key="1">
    <citation type="journal article" date="2020" name="Fungal Divers.">
        <title>Resolving the Mortierellaceae phylogeny through synthesis of multi-gene phylogenetics and phylogenomics.</title>
        <authorList>
            <person name="Vandepol N."/>
            <person name="Liber J."/>
            <person name="Desiro A."/>
            <person name="Na H."/>
            <person name="Kennedy M."/>
            <person name="Barry K."/>
            <person name="Grigoriev I.V."/>
            <person name="Miller A.N."/>
            <person name="O'Donnell K."/>
            <person name="Stajich J.E."/>
            <person name="Bonito G."/>
        </authorList>
    </citation>
    <scope>NUCLEOTIDE SEQUENCE</scope>
    <source>
        <strain evidence="2">NVP60</strain>
    </source>
</reference>
<evidence type="ECO:0000313" key="2">
    <source>
        <dbReference type="EMBL" id="KAG0312422.1"/>
    </source>
</evidence>
<feature type="region of interest" description="Disordered" evidence="1">
    <location>
        <begin position="163"/>
        <end position="183"/>
    </location>
</feature>
<feature type="compositionally biased region" description="Low complexity" evidence="1">
    <location>
        <begin position="796"/>
        <end position="808"/>
    </location>
</feature>
<dbReference type="OrthoDB" id="2349664at2759"/>
<feature type="compositionally biased region" description="Basic residues" evidence="1">
    <location>
        <begin position="810"/>
        <end position="820"/>
    </location>
</feature>
<gene>
    <name evidence="2" type="ORF">BGZ97_011196</name>
</gene>
<feature type="compositionally biased region" description="Acidic residues" evidence="1">
    <location>
        <begin position="495"/>
        <end position="523"/>
    </location>
</feature>